<keyword evidence="3" id="KW-1185">Reference proteome</keyword>
<accession>A0A212RKB1</accession>
<evidence type="ECO:0000256" key="1">
    <source>
        <dbReference type="SAM" id="MobiDB-lite"/>
    </source>
</evidence>
<feature type="compositionally biased region" description="Basic and acidic residues" evidence="1">
    <location>
        <begin position="1"/>
        <end position="12"/>
    </location>
</feature>
<feature type="region of interest" description="Disordered" evidence="1">
    <location>
        <begin position="79"/>
        <end position="118"/>
    </location>
</feature>
<name>A0A212RKB1_9PROT</name>
<organism evidence="2 3">
    <name type="scientific">Arboricoccus pini</name>
    <dbReference type="NCBI Taxonomy" id="1963835"/>
    <lineage>
        <taxon>Bacteria</taxon>
        <taxon>Pseudomonadati</taxon>
        <taxon>Pseudomonadota</taxon>
        <taxon>Alphaproteobacteria</taxon>
        <taxon>Geminicoccales</taxon>
        <taxon>Geminicoccaceae</taxon>
        <taxon>Arboricoccus</taxon>
    </lineage>
</organism>
<dbReference type="EMBL" id="FYEH01000010">
    <property type="protein sequence ID" value="SNB72884.1"/>
    <property type="molecule type" value="Genomic_DNA"/>
</dbReference>
<feature type="compositionally biased region" description="Polar residues" evidence="1">
    <location>
        <begin position="108"/>
        <end position="118"/>
    </location>
</feature>
<evidence type="ECO:0000313" key="3">
    <source>
        <dbReference type="Proteomes" id="UP000197065"/>
    </source>
</evidence>
<gene>
    <name evidence="2" type="ORF">SAMN07250955_11017</name>
</gene>
<dbReference type="Proteomes" id="UP000197065">
    <property type="component" value="Unassembled WGS sequence"/>
</dbReference>
<evidence type="ECO:0000313" key="2">
    <source>
        <dbReference type="EMBL" id="SNB72884.1"/>
    </source>
</evidence>
<feature type="region of interest" description="Disordered" evidence="1">
    <location>
        <begin position="1"/>
        <end position="24"/>
    </location>
</feature>
<proteinExistence type="predicted"/>
<protein>
    <submittedName>
        <fullName evidence="2">Uncharacterized protein</fullName>
    </submittedName>
</protein>
<feature type="compositionally biased region" description="Polar residues" evidence="1">
    <location>
        <begin position="13"/>
        <end position="24"/>
    </location>
</feature>
<reference evidence="2 3" key="1">
    <citation type="submission" date="2017-06" db="EMBL/GenBank/DDBJ databases">
        <authorList>
            <person name="Kim H.J."/>
            <person name="Triplett B.A."/>
        </authorList>
    </citation>
    <scope>NUCLEOTIDE SEQUENCE [LARGE SCALE GENOMIC DNA]</scope>
    <source>
        <strain evidence="2 3">B29T1</strain>
    </source>
</reference>
<dbReference type="AlphaFoldDB" id="A0A212RKB1"/>
<sequence>MLFKADRRRMDRQGQQPQGCSNAHQYRTLCRRPAGAPRDRHTDLTAFMTVPGLEHLSVQTIFSVVIERDRTVSPSAAFRSTSRVALDRQPGSETPDHTPDLSRYLGRSDTQGLETPGS</sequence>